<evidence type="ECO:0000313" key="2">
    <source>
        <dbReference type="Proteomes" id="UP000800035"/>
    </source>
</evidence>
<dbReference type="EMBL" id="ML977038">
    <property type="protein sequence ID" value="KAF1949333.1"/>
    <property type="molecule type" value="Genomic_DNA"/>
</dbReference>
<gene>
    <name evidence="1" type="ORF">CC80DRAFT_510568</name>
</gene>
<keyword evidence="2" id="KW-1185">Reference proteome</keyword>
<dbReference type="AlphaFoldDB" id="A0A6A5T9J0"/>
<accession>A0A6A5T9J0</accession>
<dbReference type="Proteomes" id="UP000800035">
    <property type="component" value="Unassembled WGS sequence"/>
</dbReference>
<name>A0A6A5T9J0_9PLEO</name>
<reference evidence="1" key="1">
    <citation type="journal article" date="2020" name="Stud. Mycol.">
        <title>101 Dothideomycetes genomes: a test case for predicting lifestyles and emergence of pathogens.</title>
        <authorList>
            <person name="Haridas S."/>
            <person name="Albert R."/>
            <person name="Binder M."/>
            <person name="Bloem J."/>
            <person name="Labutti K."/>
            <person name="Salamov A."/>
            <person name="Andreopoulos B."/>
            <person name="Baker S."/>
            <person name="Barry K."/>
            <person name="Bills G."/>
            <person name="Bluhm B."/>
            <person name="Cannon C."/>
            <person name="Castanera R."/>
            <person name="Culley D."/>
            <person name="Daum C."/>
            <person name="Ezra D."/>
            <person name="Gonzalez J."/>
            <person name="Henrissat B."/>
            <person name="Kuo A."/>
            <person name="Liang C."/>
            <person name="Lipzen A."/>
            <person name="Lutzoni F."/>
            <person name="Magnuson J."/>
            <person name="Mondo S."/>
            <person name="Nolan M."/>
            <person name="Ohm R."/>
            <person name="Pangilinan J."/>
            <person name="Park H.-J."/>
            <person name="Ramirez L."/>
            <person name="Alfaro M."/>
            <person name="Sun H."/>
            <person name="Tritt A."/>
            <person name="Yoshinaga Y."/>
            <person name="Zwiers L.-H."/>
            <person name="Turgeon B."/>
            <person name="Goodwin S."/>
            <person name="Spatafora J."/>
            <person name="Crous P."/>
            <person name="Grigoriev I."/>
        </authorList>
    </citation>
    <scope>NUCLEOTIDE SEQUENCE</scope>
    <source>
        <strain evidence="1">CBS 675.92</strain>
    </source>
</reference>
<evidence type="ECO:0000313" key="1">
    <source>
        <dbReference type="EMBL" id="KAF1949333.1"/>
    </source>
</evidence>
<proteinExistence type="predicted"/>
<sequence length="158" mass="17643">MANTKQRYIQWLNPTLNDQVALLVAGKKPAGATQKVFKKTKLKLPVRWGRRDGDYADSTIQLFRDGKACKLPNLLDHIIAELPTENTSQGEPMEGVQMEEDAIEGIKLEVPHQGYNNGVKMPNITKFIELKRLGDEGDVDPSLYSVDGTDTETICSRD</sequence>
<protein>
    <submittedName>
        <fullName evidence="1">Uncharacterized protein</fullName>
    </submittedName>
</protein>
<organism evidence="1 2">
    <name type="scientific">Byssothecium circinans</name>
    <dbReference type="NCBI Taxonomy" id="147558"/>
    <lineage>
        <taxon>Eukaryota</taxon>
        <taxon>Fungi</taxon>
        <taxon>Dikarya</taxon>
        <taxon>Ascomycota</taxon>
        <taxon>Pezizomycotina</taxon>
        <taxon>Dothideomycetes</taxon>
        <taxon>Pleosporomycetidae</taxon>
        <taxon>Pleosporales</taxon>
        <taxon>Massarineae</taxon>
        <taxon>Massarinaceae</taxon>
        <taxon>Byssothecium</taxon>
    </lineage>
</organism>